<dbReference type="InterPro" id="IPR003092">
    <property type="entry name" value="2pore_dom_K_chnl_TASK"/>
</dbReference>
<dbReference type="GO" id="GO:0016020">
    <property type="term" value="C:membrane"/>
    <property type="evidence" value="ECO:0007669"/>
    <property type="project" value="UniProtKB-SubCell"/>
</dbReference>
<evidence type="ECO:0000256" key="6">
    <source>
        <dbReference type="ARBA" id="ARBA00022538"/>
    </source>
</evidence>
<dbReference type="InterPro" id="IPR042099">
    <property type="entry name" value="ANL_N_sf"/>
</dbReference>
<dbReference type="EC" id="6.2.1.1" evidence="4"/>
<dbReference type="GO" id="GO:0005524">
    <property type="term" value="F:ATP binding"/>
    <property type="evidence" value="ECO:0007669"/>
    <property type="project" value="UniProtKB-KW"/>
</dbReference>
<dbReference type="Pfam" id="PF13193">
    <property type="entry name" value="AMP-binding_C"/>
    <property type="match status" value="1"/>
</dbReference>
<evidence type="ECO:0000256" key="17">
    <source>
        <dbReference type="ARBA" id="ARBA00080059"/>
    </source>
</evidence>
<keyword evidence="26" id="KW-1185">Reference proteome</keyword>
<dbReference type="AlphaFoldDB" id="A0A8J2RRC1"/>
<dbReference type="GO" id="GO:0005267">
    <property type="term" value="F:potassium channel activity"/>
    <property type="evidence" value="ECO:0007669"/>
    <property type="project" value="UniProtKB-KW"/>
</dbReference>
<dbReference type="GO" id="GO:0003987">
    <property type="term" value="F:acetate-CoA ligase activity"/>
    <property type="evidence" value="ECO:0007669"/>
    <property type="project" value="UniProtKB-EC"/>
</dbReference>
<evidence type="ECO:0000256" key="14">
    <source>
        <dbReference type="ARBA" id="ARBA00023065"/>
    </source>
</evidence>
<evidence type="ECO:0000256" key="5">
    <source>
        <dbReference type="ARBA" id="ARBA00022448"/>
    </source>
</evidence>
<keyword evidence="6" id="KW-0633">Potassium transport</keyword>
<feature type="domain" description="AMP-dependent synthetase/ligase" evidence="21">
    <location>
        <begin position="121"/>
        <end position="518"/>
    </location>
</feature>
<name>A0A8J2RRC1_9CRUS</name>
<dbReference type="Pfam" id="PF07885">
    <property type="entry name" value="Ion_trans_2"/>
    <property type="match status" value="2"/>
</dbReference>
<evidence type="ECO:0000256" key="13">
    <source>
        <dbReference type="ARBA" id="ARBA00022989"/>
    </source>
</evidence>
<dbReference type="PANTHER" id="PTHR24095">
    <property type="entry name" value="ACETYL-COENZYME A SYNTHETASE"/>
    <property type="match status" value="1"/>
</dbReference>
<dbReference type="FunFam" id="3.30.300.30:FF:000004">
    <property type="entry name" value="Acetyl-coenzyme A synthetase"/>
    <property type="match status" value="1"/>
</dbReference>
<evidence type="ECO:0000256" key="12">
    <source>
        <dbReference type="ARBA" id="ARBA00022958"/>
    </source>
</evidence>
<dbReference type="NCBIfam" id="TIGR02188">
    <property type="entry name" value="Ac_CoA_lig_AcsA"/>
    <property type="match status" value="1"/>
</dbReference>
<dbReference type="Gene3D" id="3.40.50.12780">
    <property type="entry name" value="N-terminal domain of ligase-like"/>
    <property type="match status" value="1"/>
</dbReference>
<keyword evidence="16 18" id="KW-0407">Ion channel</keyword>
<evidence type="ECO:0000256" key="19">
    <source>
        <dbReference type="SAM" id="Phobius"/>
    </source>
</evidence>
<keyword evidence="9" id="KW-0547">Nucleotide-binding</keyword>
<dbReference type="InterPro" id="IPR045851">
    <property type="entry name" value="AMP-bd_C_sf"/>
</dbReference>
<dbReference type="InterPro" id="IPR000873">
    <property type="entry name" value="AMP-dep_synth/lig_dom"/>
</dbReference>
<comment type="similarity">
    <text evidence="3 18">Belongs to the two pore domain potassium channel (TC 1.A.1.8) family.</text>
</comment>
<dbReference type="InterPro" id="IPR003280">
    <property type="entry name" value="2pore_dom_K_chnl"/>
</dbReference>
<dbReference type="InterPro" id="IPR025110">
    <property type="entry name" value="AMP-bd_C"/>
</dbReference>
<dbReference type="Proteomes" id="UP000789390">
    <property type="component" value="Unassembled WGS sequence"/>
</dbReference>
<comment type="caution">
    <text evidence="25">The sequence shown here is derived from an EMBL/GenBank/DDBJ whole genome shotgun (WGS) entry which is preliminary data.</text>
</comment>
<feature type="transmembrane region" description="Helical" evidence="19">
    <location>
        <begin position="769"/>
        <end position="787"/>
    </location>
</feature>
<dbReference type="Gene3D" id="3.30.300.30">
    <property type="match status" value="1"/>
</dbReference>
<dbReference type="SUPFAM" id="SSF56801">
    <property type="entry name" value="Acetyl-CoA synthetase-like"/>
    <property type="match status" value="1"/>
</dbReference>
<evidence type="ECO:0000256" key="10">
    <source>
        <dbReference type="ARBA" id="ARBA00022826"/>
    </source>
</evidence>
<keyword evidence="7" id="KW-0436">Ligase</keyword>
<keyword evidence="10" id="KW-0631">Potassium channel</keyword>
<dbReference type="Gene3D" id="1.10.287.70">
    <property type="match status" value="1"/>
</dbReference>
<evidence type="ECO:0000259" key="24">
    <source>
        <dbReference type="Pfam" id="PF16177"/>
    </source>
</evidence>
<gene>
    <name evidence="25" type="ORF">DGAL_LOCUS11513</name>
</gene>
<evidence type="ECO:0000256" key="2">
    <source>
        <dbReference type="ARBA" id="ARBA00006432"/>
    </source>
</evidence>
<dbReference type="EMBL" id="CAKKLH010000281">
    <property type="protein sequence ID" value="CAH0108147.1"/>
    <property type="molecule type" value="Genomic_DNA"/>
</dbReference>
<sequence>MPLAFCQFPIWARTRSVWLLSGLAGLKMKDAVDFRRIAMDSPTASVFSLPELKDVFPGCSSYEELYNFSINETDLFWGTLARLRLRWSREFEKVSDCDMETGLFRWFVGGQLNVSVNCVDRHKEKDASRVALIWEKDEPGQEERVTYGELYTMMNQIANVLKSHGVVKGDRVAIYMPACPLAVASMLACARIGAIHSVVFAGFSAEALASRIIDAEAKVVITADQGVRGGKLIELKKTVVTAVANCPSVTAVLVAKRTGNPVVSSSLDVDLDEAMIKESGECEPAVLDSEDLLFMLYTSGSTGNPKGVAHSQAGYLLYASLTHKLVFDCNEGDIFGCVADIGWITGHSYVVYGPLANGVTTLLFESTPTYPDPGLCSAAGRYWETVQRLKVNQLYTAPTAIRLLLKHGNEHVDKYDLSSLRTLGSVGEPINVEAWHWYNKVVGKEKCVVVDTWWQTETGGICISPRPSAPGSEIRPGMPMRPMYGIWPTIIGEKGEELEGNNVTGALCLKKPWPGMARTIYGAHGRFLETYYRPFKGLYFTGDGAIRHNDGYYQITGRMDDVINVSGHRLGTAEVENALGQHHSVAESAVVGYPHDIKGEGIYAYVILKDGYVADAKTESELRATVRQKIAGYALPDVIQICTGLPKTRSGKIMRRILRKVAADQTEDLGDISTLADPSVVEDLIVHHRILRQNVRTLSLVVCTFTYLLVGAAVFDALESDTEERRHQVTDEMRSYFLDRYNISDPDYKLIETVIIESRPHKAGPQWKFSGAFYFSVVVVALIGYGHSTPATLSGKAFCIAYAMIGIPLGIFMFQSIGERLNKLISILIRNVKAICKLKKTEATEIDLMAVTGFLSSLILMTGAAVFSRYEGWTYLDSFYYCFVTLTTIGFGDFVALQNDRALTNRPGYVAFSLVFILFGLAVVAGCMNLLVLRFMTMNAEDVKRDDAMDVASYRGGLSLDGDTINFTNGFSTGNKFSAASEIKGPDNAFESDQVSVCSCTGCSCFGNRTSNIFGFNDDNYSITKSRGRKNSWAMQIHVQEKHRIWRYPNWRRRSSSIHRSGSRLSSRLTFGIDSIWGQQDTRPLPPPSRSRDINDVYNNFKSEFCFNGREKRASI</sequence>
<evidence type="ECO:0000256" key="18">
    <source>
        <dbReference type="RuleBase" id="RU003857"/>
    </source>
</evidence>
<feature type="domain" description="Acetyl-coenzyme A synthetase N-terminal" evidence="24">
    <location>
        <begin position="62"/>
        <end position="118"/>
    </location>
</feature>
<keyword evidence="8 18" id="KW-0812">Transmembrane</keyword>
<organism evidence="25 26">
    <name type="scientific">Daphnia galeata</name>
    <dbReference type="NCBI Taxonomy" id="27404"/>
    <lineage>
        <taxon>Eukaryota</taxon>
        <taxon>Metazoa</taxon>
        <taxon>Ecdysozoa</taxon>
        <taxon>Arthropoda</taxon>
        <taxon>Crustacea</taxon>
        <taxon>Branchiopoda</taxon>
        <taxon>Diplostraca</taxon>
        <taxon>Cladocera</taxon>
        <taxon>Anomopoda</taxon>
        <taxon>Daphniidae</taxon>
        <taxon>Daphnia</taxon>
    </lineage>
</organism>
<feature type="transmembrane region" description="Helical" evidence="19">
    <location>
        <begin position="846"/>
        <end position="866"/>
    </location>
</feature>
<dbReference type="PROSITE" id="PS00455">
    <property type="entry name" value="AMP_BINDING"/>
    <property type="match status" value="1"/>
</dbReference>
<dbReference type="InterPro" id="IPR013099">
    <property type="entry name" value="K_chnl_dom"/>
</dbReference>
<dbReference type="CDD" id="cd05966">
    <property type="entry name" value="ACS"/>
    <property type="match status" value="1"/>
</dbReference>
<keyword evidence="5 18" id="KW-0813">Transport</keyword>
<dbReference type="PRINTS" id="PR01333">
    <property type="entry name" value="2POREKCHANEL"/>
</dbReference>
<feature type="chain" id="PRO_5035246095" description="acetate--CoA ligase" evidence="20">
    <location>
        <begin position="17"/>
        <end position="1116"/>
    </location>
</feature>
<feature type="transmembrane region" description="Helical" evidence="19">
    <location>
        <begin position="909"/>
        <end position="936"/>
    </location>
</feature>
<evidence type="ECO:0000256" key="11">
    <source>
        <dbReference type="ARBA" id="ARBA00022840"/>
    </source>
</evidence>
<dbReference type="GO" id="GO:0016208">
    <property type="term" value="F:AMP binding"/>
    <property type="evidence" value="ECO:0007669"/>
    <property type="project" value="InterPro"/>
</dbReference>
<feature type="signal peptide" evidence="20">
    <location>
        <begin position="1"/>
        <end position="16"/>
    </location>
</feature>
<evidence type="ECO:0000256" key="15">
    <source>
        <dbReference type="ARBA" id="ARBA00023136"/>
    </source>
</evidence>
<keyword evidence="15 19" id="KW-0472">Membrane</keyword>
<feature type="domain" description="Potassium channel" evidence="22">
    <location>
        <begin position="758"/>
        <end position="821"/>
    </location>
</feature>
<dbReference type="Pfam" id="PF00501">
    <property type="entry name" value="AMP-binding"/>
    <property type="match status" value="1"/>
</dbReference>
<dbReference type="FunFam" id="1.10.287.70:FF:000090">
    <property type="entry name" value="two pore potassium channel protein sup-9"/>
    <property type="match status" value="1"/>
</dbReference>
<accession>A0A8J2RRC1</accession>
<dbReference type="NCBIfam" id="NF001208">
    <property type="entry name" value="PRK00174.1"/>
    <property type="match status" value="1"/>
</dbReference>
<keyword evidence="13 19" id="KW-1133">Transmembrane helix</keyword>
<dbReference type="InterPro" id="IPR032387">
    <property type="entry name" value="ACAS_N"/>
</dbReference>
<keyword evidence="11" id="KW-0067">ATP-binding</keyword>
<dbReference type="InterPro" id="IPR011904">
    <property type="entry name" value="Ac_CoA_lig"/>
</dbReference>
<evidence type="ECO:0000256" key="7">
    <source>
        <dbReference type="ARBA" id="ARBA00022598"/>
    </source>
</evidence>
<dbReference type="Pfam" id="PF16177">
    <property type="entry name" value="ACAS_N"/>
    <property type="match status" value="1"/>
</dbReference>
<evidence type="ECO:0000259" key="21">
    <source>
        <dbReference type="Pfam" id="PF00501"/>
    </source>
</evidence>
<evidence type="ECO:0000259" key="23">
    <source>
        <dbReference type="Pfam" id="PF13193"/>
    </source>
</evidence>
<evidence type="ECO:0000256" key="20">
    <source>
        <dbReference type="SAM" id="SignalP"/>
    </source>
</evidence>
<evidence type="ECO:0000256" key="4">
    <source>
        <dbReference type="ARBA" id="ARBA00013275"/>
    </source>
</evidence>
<feature type="domain" description="Potassium channel" evidence="22">
    <location>
        <begin position="857"/>
        <end position="932"/>
    </location>
</feature>
<dbReference type="SUPFAM" id="SSF81324">
    <property type="entry name" value="Voltage-gated potassium channels"/>
    <property type="match status" value="2"/>
</dbReference>
<comment type="subcellular location">
    <subcellularLocation>
        <location evidence="1">Membrane</location>
        <topology evidence="1">Multi-pass membrane protein</topology>
    </subcellularLocation>
</comment>
<feature type="transmembrane region" description="Helical" evidence="19">
    <location>
        <begin position="878"/>
        <end position="897"/>
    </location>
</feature>
<protein>
    <recommendedName>
        <fullName evidence="4">acetate--CoA ligase</fullName>
        <ecNumber evidence="4">6.2.1.1</ecNumber>
    </recommendedName>
    <alternativeName>
        <fullName evidence="17">Acetyl-CoA synthetase</fullName>
    </alternativeName>
</protein>
<dbReference type="GO" id="GO:0019427">
    <property type="term" value="P:acetyl-CoA biosynthetic process from acetate"/>
    <property type="evidence" value="ECO:0007669"/>
    <property type="project" value="InterPro"/>
</dbReference>
<keyword evidence="20" id="KW-0732">Signal</keyword>
<dbReference type="OrthoDB" id="1706066at2759"/>
<reference evidence="25" key="1">
    <citation type="submission" date="2021-11" db="EMBL/GenBank/DDBJ databases">
        <authorList>
            <person name="Schell T."/>
        </authorList>
    </citation>
    <scope>NUCLEOTIDE SEQUENCE</scope>
    <source>
        <strain evidence="25">M5</strain>
    </source>
</reference>
<evidence type="ECO:0000256" key="9">
    <source>
        <dbReference type="ARBA" id="ARBA00022741"/>
    </source>
</evidence>
<evidence type="ECO:0000313" key="26">
    <source>
        <dbReference type="Proteomes" id="UP000789390"/>
    </source>
</evidence>
<keyword evidence="12" id="KW-0630">Potassium</keyword>
<evidence type="ECO:0000256" key="16">
    <source>
        <dbReference type="ARBA" id="ARBA00023303"/>
    </source>
</evidence>
<proteinExistence type="inferred from homology"/>
<feature type="domain" description="AMP-binding enzyme C-terminal" evidence="23">
    <location>
        <begin position="574"/>
        <end position="652"/>
    </location>
</feature>
<evidence type="ECO:0000256" key="3">
    <source>
        <dbReference type="ARBA" id="ARBA00006666"/>
    </source>
</evidence>
<evidence type="ECO:0000313" key="25">
    <source>
        <dbReference type="EMBL" id="CAH0108147.1"/>
    </source>
</evidence>
<evidence type="ECO:0000256" key="8">
    <source>
        <dbReference type="ARBA" id="ARBA00022692"/>
    </source>
</evidence>
<comment type="similarity">
    <text evidence="2">Belongs to the ATP-dependent AMP-binding enzyme family.</text>
</comment>
<dbReference type="FunFam" id="3.40.50.12780:FF:000001">
    <property type="entry name" value="Acetyl-coenzyme A synthetase"/>
    <property type="match status" value="1"/>
</dbReference>
<dbReference type="GO" id="GO:0005739">
    <property type="term" value="C:mitochondrion"/>
    <property type="evidence" value="ECO:0007669"/>
    <property type="project" value="TreeGrafter"/>
</dbReference>
<dbReference type="InterPro" id="IPR020845">
    <property type="entry name" value="AMP-binding_CS"/>
</dbReference>
<evidence type="ECO:0000256" key="1">
    <source>
        <dbReference type="ARBA" id="ARBA00004141"/>
    </source>
</evidence>
<keyword evidence="14 18" id="KW-0406">Ion transport</keyword>
<dbReference type="PANTHER" id="PTHR24095:SF14">
    <property type="entry name" value="ACETYL-COENZYME A SYNTHETASE 1"/>
    <property type="match status" value="1"/>
</dbReference>
<evidence type="ECO:0000259" key="22">
    <source>
        <dbReference type="Pfam" id="PF07885"/>
    </source>
</evidence>
<feature type="transmembrane region" description="Helical" evidence="19">
    <location>
        <begin position="793"/>
        <end position="814"/>
    </location>
</feature>
<dbReference type="PRINTS" id="PR01095">
    <property type="entry name" value="TASKCHANNEL"/>
</dbReference>